<dbReference type="STRING" id="1095778.SAMN04489842_3354"/>
<dbReference type="Pfam" id="PF19792">
    <property type="entry name" value="DUF6276"/>
    <property type="match status" value="1"/>
</dbReference>
<evidence type="ECO:0000313" key="2">
    <source>
        <dbReference type="Proteomes" id="UP000198848"/>
    </source>
</evidence>
<accession>A0A1H1IA85</accession>
<name>A0A1H1IA85_NATTX</name>
<keyword evidence="2" id="KW-1185">Reference proteome</keyword>
<protein>
    <recommendedName>
        <fullName evidence="3">Small CPxCG-related zinc finger protein</fullName>
    </recommendedName>
</protein>
<organism evidence="1 2">
    <name type="scientific">Natronobacterium texcoconense</name>
    <dbReference type="NCBI Taxonomy" id="1095778"/>
    <lineage>
        <taxon>Archaea</taxon>
        <taxon>Methanobacteriati</taxon>
        <taxon>Methanobacteriota</taxon>
        <taxon>Stenosarchaea group</taxon>
        <taxon>Halobacteria</taxon>
        <taxon>Halobacteriales</taxon>
        <taxon>Natrialbaceae</taxon>
        <taxon>Natronobacterium</taxon>
    </lineage>
</organism>
<sequence length="137" mass="15024">MSCSECGSPTIDFSLPERYRASLSTDAAVANCCTRCLTVEPVTDADTDASTPEFGRISDAVPTDQEQAIPLLLALELADSLATNRDAIESLLRDVERAGADPLLAIDRLARDPDLEPRVDLERRSHQIEQLLYYSNN</sequence>
<dbReference type="Proteomes" id="UP000198848">
    <property type="component" value="Unassembled WGS sequence"/>
</dbReference>
<dbReference type="InterPro" id="IPR046243">
    <property type="entry name" value="DUF6276"/>
</dbReference>
<evidence type="ECO:0008006" key="3">
    <source>
        <dbReference type="Google" id="ProtNLM"/>
    </source>
</evidence>
<dbReference type="RefSeq" id="WP_090384299.1">
    <property type="nucleotide sequence ID" value="NZ_FNLC01000004.1"/>
</dbReference>
<proteinExistence type="predicted"/>
<evidence type="ECO:0000313" key="1">
    <source>
        <dbReference type="EMBL" id="SDR34562.1"/>
    </source>
</evidence>
<dbReference type="OrthoDB" id="212944at2157"/>
<dbReference type="EMBL" id="FNLC01000004">
    <property type="protein sequence ID" value="SDR34562.1"/>
    <property type="molecule type" value="Genomic_DNA"/>
</dbReference>
<dbReference type="AlphaFoldDB" id="A0A1H1IA85"/>
<reference evidence="2" key="1">
    <citation type="submission" date="2016-10" db="EMBL/GenBank/DDBJ databases">
        <authorList>
            <person name="Varghese N."/>
            <person name="Submissions S."/>
        </authorList>
    </citation>
    <scope>NUCLEOTIDE SEQUENCE [LARGE SCALE GENOMIC DNA]</scope>
    <source>
        <strain evidence="2">DSM 24767</strain>
    </source>
</reference>
<gene>
    <name evidence="1" type="ORF">SAMN04489842_3354</name>
</gene>